<feature type="domain" description="Exo-beta-D-glucosaminidase Ig-fold" evidence="1">
    <location>
        <begin position="6"/>
        <end position="51"/>
    </location>
</feature>
<protein>
    <submittedName>
        <fullName evidence="2">Beta-mannosidase</fullName>
    </submittedName>
</protein>
<gene>
    <name evidence="2" type="ORF">GFJ35_03330</name>
</gene>
<dbReference type="InterPro" id="IPR013783">
    <property type="entry name" value="Ig-like_fold"/>
</dbReference>
<dbReference type="AlphaFoldDB" id="A0A6B2M7W3"/>
<sequence length="106" mass="11759">MPSRRTTTILPAFYSDNCLNLMPGAKRQITIDLPHANGAPISRVALRIDGWRLDRPNCRLGLGGVPVVFNEHALTVDQAVATFASARVATCVRDAADRTRRRPRHR</sequence>
<dbReference type="InterPro" id="IPR036156">
    <property type="entry name" value="Beta-gal/glucu_dom_sf"/>
</dbReference>
<dbReference type="SUPFAM" id="SSF49303">
    <property type="entry name" value="beta-Galactosidase/glucuronidase domain"/>
    <property type="match status" value="1"/>
</dbReference>
<organism evidence="2">
    <name type="scientific">Burkholderia cenocepacia</name>
    <dbReference type="NCBI Taxonomy" id="95486"/>
    <lineage>
        <taxon>Bacteria</taxon>
        <taxon>Pseudomonadati</taxon>
        <taxon>Pseudomonadota</taxon>
        <taxon>Betaproteobacteria</taxon>
        <taxon>Burkholderiales</taxon>
        <taxon>Burkholderiaceae</taxon>
        <taxon>Burkholderia</taxon>
        <taxon>Burkholderia cepacia complex</taxon>
    </lineage>
</organism>
<dbReference type="InterPro" id="IPR041351">
    <property type="entry name" value="Ig_GlcNase"/>
</dbReference>
<evidence type="ECO:0000259" key="1">
    <source>
        <dbReference type="Pfam" id="PF18368"/>
    </source>
</evidence>
<comment type="caution">
    <text evidence="2">The sequence shown here is derived from an EMBL/GenBank/DDBJ whole genome shotgun (WGS) entry which is preliminary data.</text>
</comment>
<dbReference type="Pfam" id="PF18368">
    <property type="entry name" value="Ig_GlcNase"/>
    <property type="match status" value="1"/>
</dbReference>
<evidence type="ECO:0000313" key="2">
    <source>
        <dbReference type="EMBL" id="NDV71116.1"/>
    </source>
</evidence>
<proteinExistence type="predicted"/>
<reference evidence="2" key="1">
    <citation type="submission" date="2019-11" db="EMBL/GenBank/DDBJ databases">
        <title>Burkholderia cenocepacia CF.</title>
        <authorList>
            <person name="Vianna E.F."/>
            <person name="Marques E.A."/>
            <person name="Albano R.M."/>
            <person name="Leao R.S."/>
        </authorList>
    </citation>
    <scope>NUCLEOTIDE SEQUENCE</scope>
    <source>
        <strain evidence="2">MS-2140</strain>
    </source>
</reference>
<name>A0A6B2M7W3_9BURK</name>
<dbReference type="EMBL" id="JAAEAM010000003">
    <property type="protein sequence ID" value="NDV71116.1"/>
    <property type="molecule type" value="Genomic_DNA"/>
</dbReference>
<dbReference type="RefSeq" id="WP_163122457.1">
    <property type="nucleotide sequence ID" value="NZ_JAAEAM010000003.1"/>
</dbReference>
<accession>A0A6B2M7W3</accession>
<dbReference type="Gene3D" id="2.60.40.10">
    <property type="entry name" value="Immunoglobulins"/>
    <property type="match status" value="1"/>
</dbReference>